<gene>
    <name evidence="2" type="ORF">BTW07_14735</name>
</gene>
<evidence type="ECO:0000259" key="1">
    <source>
        <dbReference type="Pfam" id="PF21882"/>
    </source>
</evidence>
<organism evidence="2 3">
    <name type="scientific">Salinicola socius</name>
    <dbReference type="NCBI Taxonomy" id="404433"/>
    <lineage>
        <taxon>Bacteria</taxon>
        <taxon>Pseudomonadati</taxon>
        <taxon>Pseudomonadota</taxon>
        <taxon>Gammaproteobacteria</taxon>
        <taxon>Oceanospirillales</taxon>
        <taxon>Halomonadaceae</taxon>
        <taxon>Salinicola</taxon>
    </lineage>
</organism>
<feature type="domain" description="Putative tail fiber protein gp53-like C-terminal" evidence="1">
    <location>
        <begin position="618"/>
        <end position="692"/>
    </location>
</feature>
<dbReference type="InterPro" id="IPR054075">
    <property type="entry name" value="Gp53-like_C"/>
</dbReference>
<keyword evidence="3" id="KW-1185">Reference proteome</keyword>
<proteinExistence type="predicted"/>
<sequence length="692" mass="73198">MAIVFTITDAGRAALIDPDNNGTNSVVIAEVGLGSGRYAPAKDQTELEAPIKRVDTIAGQAVSDDTLHVTVQDETGDAYQVGEIGLFTDAGVLFAVYSQSDWIIEKAAPATLLLATDLVVESLDVSSITFGDAAFLNPPATETVLGVIEIATQDEVDAGTDRRRAVVPRTLKELLDKVLKAYATVKQLADHAASRDHPAATTSAQGMIELATYAEARDGADNTRAVTPAGNKVALDAHRTETGAHAADRISLGALATLGNPKTVQAALAALGSAAVRNEGAGGGLDADKLDGLQASQFLRSDAGNTRVPFGSTSDTNWDGLVYDEGDNTLAFYADQQPDKDTPRILLGPGYIEAAGDRFYDNGNLIIKQKVKAESLEVDGDVTVGGTLDMKNKNVINANSYTINDAGYGEGFMLPTYSFVESGSYSYIRDDTNGENVFAFGRDFSKAYKSFGVGANPSGDFDNGTALALADNDSGVRGVGDGQIEVWANDQRQMVVTRSTVRVDNELVVSGALSAKSGGISVSTDLSMGNKDITGVNKIRINDDGTSEGFMLPSYGFVESGGHAYILHVDADGNYSGKPHTQLNDDGEIYTGFYVGANGYKKVWHDGHSKRTNSYVVFPNGLIIQWGNASATSGRKSITTDFPIPFPNDCMIAVGCDNEDAYPDPVGIGWSRTQVSTTTDENGIVRYIAIGY</sequence>
<dbReference type="EMBL" id="MSDO01000022">
    <property type="protein sequence ID" value="OLO03336.1"/>
    <property type="molecule type" value="Genomic_DNA"/>
</dbReference>
<dbReference type="AlphaFoldDB" id="A0A1Q8SPK8"/>
<name>A0A1Q8SPK8_9GAMM</name>
<dbReference type="STRING" id="404433.BTW07_14735"/>
<reference evidence="2 3" key="1">
    <citation type="submission" date="2016-12" db="EMBL/GenBank/DDBJ databases">
        <title>Draft genome sequences of strains Salinicola socius SMB35, Salinicola sp. MH3R3-1 and Chromohalobacter sp. SMB17 from the Verkhnekamsk potash mining region of Russia.</title>
        <authorList>
            <person name="Mavrodi D.V."/>
            <person name="Olsson B.E."/>
            <person name="Korsakova E.S."/>
            <person name="Pyankova A."/>
            <person name="Mavrodi O.V."/>
            <person name="Plotnikova E.G."/>
        </authorList>
    </citation>
    <scope>NUCLEOTIDE SEQUENCE [LARGE SCALE GENOMIC DNA]</scope>
    <source>
        <strain evidence="2 3">SMB35</strain>
    </source>
</reference>
<accession>A0A1Q8SPK8</accession>
<comment type="caution">
    <text evidence="2">The sequence shown here is derived from an EMBL/GenBank/DDBJ whole genome shotgun (WGS) entry which is preliminary data.</text>
</comment>
<protein>
    <recommendedName>
        <fullName evidence="1">Putative tail fiber protein gp53-like C-terminal domain-containing protein</fullName>
    </recommendedName>
</protein>
<dbReference type="Proteomes" id="UP000186878">
    <property type="component" value="Unassembled WGS sequence"/>
</dbReference>
<dbReference type="Gene3D" id="2.60.40.3940">
    <property type="match status" value="1"/>
</dbReference>
<evidence type="ECO:0000313" key="2">
    <source>
        <dbReference type="EMBL" id="OLO03336.1"/>
    </source>
</evidence>
<dbReference type="OrthoDB" id="6174642at2"/>
<dbReference type="Pfam" id="PF21882">
    <property type="entry name" value="Gp53-like_C"/>
    <property type="match status" value="1"/>
</dbReference>
<evidence type="ECO:0000313" key="3">
    <source>
        <dbReference type="Proteomes" id="UP000186878"/>
    </source>
</evidence>
<dbReference type="RefSeq" id="WP_075570938.1">
    <property type="nucleotide sequence ID" value="NZ_MSDO01000022.1"/>
</dbReference>